<proteinExistence type="predicted"/>
<dbReference type="EMBL" id="JBHTAX010000001">
    <property type="protein sequence ID" value="MFC7189084.1"/>
    <property type="molecule type" value="Genomic_DNA"/>
</dbReference>
<reference evidence="1 2" key="1">
    <citation type="journal article" date="2019" name="Int. J. Syst. Evol. Microbiol.">
        <title>The Global Catalogue of Microorganisms (GCM) 10K type strain sequencing project: providing services to taxonomists for standard genome sequencing and annotation.</title>
        <authorList>
            <consortium name="The Broad Institute Genomics Platform"/>
            <consortium name="The Broad Institute Genome Sequencing Center for Infectious Disease"/>
            <person name="Wu L."/>
            <person name="Ma J."/>
        </authorList>
    </citation>
    <scope>NUCLEOTIDE SEQUENCE [LARGE SCALE GENOMIC DNA]</scope>
    <source>
        <strain evidence="1 2">RDMS1</strain>
    </source>
</reference>
<dbReference type="GeneID" id="76198646"/>
<accession>A0ABD5YIF5</accession>
<name>A0ABD5YIF5_9EURY</name>
<keyword evidence="2" id="KW-1185">Reference proteome</keyword>
<organism evidence="1 2">
    <name type="scientific">Halocatena marina</name>
    <dbReference type="NCBI Taxonomy" id="2934937"/>
    <lineage>
        <taxon>Archaea</taxon>
        <taxon>Methanobacteriati</taxon>
        <taxon>Methanobacteriota</taxon>
        <taxon>Stenosarchaea group</taxon>
        <taxon>Halobacteria</taxon>
        <taxon>Halobacteriales</taxon>
        <taxon>Natronomonadaceae</taxon>
        <taxon>Halocatena</taxon>
    </lineage>
</organism>
<dbReference type="AlphaFoldDB" id="A0ABD5YIF5"/>
<protein>
    <submittedName>
        <fullName evidence="1">Uncharacterized protein</fullName>
    </submittedName>
</protein>
<evidence type="ECO:0000313" key="2">
    <source>
        <dbReference type="Proteomes" id="UP001596417"/>
    </source>
</evidence>
<gene>
    <name evidence="1" type="ORF">ACFQL7_03955</name>
</gene>
<comment type="caution">
    <text evidence="1">The sequence shown here is derived from an EMBL/GenBank/DDBJ whole genome shotgun (WGS) entry which is preliminary data.</text>
</comment>
<sequence>MSDHATGDGVIVDGRYKVNETSVTLCKSTCFIGFGILYPEIDFVRAMIGPIFE</sequence>
<dbReference type="RefSeq" id="WP_264555149.1">
    <property type="nucleotide sequence ID" value="NZ_CP109979.1"/>
</dbReference>
<dbReference type="Proteomes" id="UP001596417">
    <property type="component" value="Unassembled WGS sequence"/>
</dbReference>
<evidence type="ECO:0000313" key="1">
    <source>
        <dbReference type="EMBL" id="MFC7189084.1"/>
    </source>
</evidence>